<gene>
    <name evidence="4" type="ORF">EV643_101577</name>
</gene>
<sequence>MALFSGRDSSDGDADAESSSPWESPGFVASAIIVGAVVVCAIVWLVVSGGGDDSGAQPSASPSLVEPTEQPTEPTEPPATPGQPTAKPTPPPLNSGTGGCKNKNPDQRVPRVAPPAVSWQFETDMLVPLQAAGGPASTDANGLRHCFAHSPTGAVLAAMVTLGQIRNPDLTEAVLQERIVPGPGRTRALTAARTSPTPRNSEAETAQFVGFKVVDYLPNRAIVSIAVQIGNTKVAALPVTLMWTDGDWRVVLQADGSFNGEVAPDVLQSLEGYVRFGGA</sequence>
<dbReference type="AlphaFoldDB" id="A0A4R6KQ26"/>
<evidence type="ECO:0000313" key="5">
    <source>
        <dbReference type="Proteomes" id="UP000295388"/>
    </source>
</evidence>
<evidence type="ECO:0000259" key="3">
    <source>
        <dbReference type="Pfam" id="PF26526"/>
    </source>
</evidence>
<dbReference type="Pfam" id="PF26526">
    <property type="entry name" value="DUF8175"/>
    <property type="match status" value="1"/>
</dbReference>
<protein>
    <recommendedName>
        <fullName evidence="3">DUF8175 domain-containing protein</fullName>
    </recommendedName>
</protein>
<dbReference type="OrthoDB" id="4428031at2"/>
<feature type="transmembrane region" description="Helical" evidence="2">
    <location>
        <begin position="27"/>
        <end position="47"/>
    </location>
</feature>
<keyword evidence="5" id="KW-1185">Reference proteome</keyword>
<accession>A0A4R6KQ26</accession>
<keyword evidence="2" id="KW-0472">Membrane</keyword>
<feature type="region of interest" description="Disordered" evidence="1">
    <location>
        <begin position="51"/>
        <end position="111"/>
    </location>
</feature>
<name>A0A4R6KQ26_9ACTN</name>
<keyword evidence="2" id="KW-1133">Transmembrane helix</keyword>
<dbReference type="RefSeq" id="WP_133798329.1">
    <property type="nucleotide sequence ID" value="NZ_SNWQ01000001.1"/>
</dbReference>
<proteinExistence type="predicted"/>
<dbReference type="InterPro" id="IPR058488">
    <property type="entry name" value="DUF8175"/>
</dbReference>
<evidence type="ECO:0000256" key="2">
    <source>
        <dbReference type="SAM" id="Phobius"/>
    </source>
</evidence>
<feature type="compositionally biased region" description="Pro residues" evidence="1">
    <location>
        <begin position="74"/>
        <end position="93"/>
    </location>
</feature>
<feature type="domain" description="DUF8175" evidence="3">
    <location>
        <begin position="81"/>
        <end position="275"/>
    </location>
</feature>
<dbReference type="EMBL" id="SNWQ01000001">
    <property type="protein sequence ID" value="TDO54786.1"/>
    <property type="molecule type" value="Genomic_DNA"/>
</dbReference>
<comment type="caution">
    <text evidence="4">The sequence shown here is derived from an EMBL/GenBank/DDBJ whole genome shotgun (WGS) entry which is preliminary data.</text>
</comment>
<evidence type="ECO:0000313" key="4">
    <source>
        <dbReference type="EMBL" id="TDO54786.1"/>
    </source>
</evidence>
<dbReference type="Proteomes" id="UP000295388">
    <property type="component" value="Unassembled WGS sequence"/>
</dbReference>
<evidence type="ECO:0000256" key="1">
    <source>
        <dbReference type="SAM" id="MobiDB-lite"/>
    </source>
</evidence>
<feature type="region of interest" description="Disordered" evidence="1">
    <location>
        <begin position="1"/>
        <end position="23"/>
    </location>
</feature>
<keyword evidence="2" id="KW-0812">Transmembrane</keyword>
<organism evidence="4 5">
    <name type="scientific">Kribbella caucasensis</name>
    <dbReference type="NCBI Taxonomy" id="2512215"/>
    <lineage>
        <taxon>Bacteria</taxon>
        <taxon>Bacillati</taxon>
        <taxon>Actinomycetota</taxon>
        <taxon>Actinomycetes</taxon>
        <taxon>Propionibacteriales</taxon>
        <taxon>Kribbellaceae</taxon>
        <taxon>Kribbella</taxon>
    </lineage>
</organism>
<reference evidence="4 5" key="1">
    <citation type="submission" date="2019-03" db="EMBL/GenBank/DDBJ databases">
        <title>Genomic Encyclopedia of Type Strains, Phase III (KMG-III): the genomes of soil and plant-associated and newly described type strains.</title>
        <authorList>
            <person name="Whitman W."/>
        </authorList>
    </citation>
    <scope>NUCLEOTIDE SEQUENCE [LARGE SCALE GENOMIC DNA]</scope>
    <source>
        <strain evidence="4 5">VKM Ac-2527</strain>
    </source>
</reference>